<keyword evidence="3" id="KW-0503">Monooxygenase</keyword>
<comment type="similarity">
    <text evidence="2">Belongs to the FAD-binding monooxygenase family.</text>
</comment>
<keyword evidence="5" id="KW-1185">Reference proteome</keyword>
<evidence type="ECO:0000313" key="5">
    <source>
        <dbReference type="Proteomes" id="UP001601422"/>
    </source>
</evidence>
<name>A0ABW6N453_9ACTN</name>
<evidence type="ECO:0000256" key="1">
    <source>
        <dbReference type="ARBA" id="ARBA00001974"/>
    </source>
</evidence>
<comment type="cofactor">
    <cofactor evidence="1">
        <name>FAD</name>
        <dbReference type="ChEBI" id="CHEBI:57692"/>
    </cofactor>
</comment>
<dbReference type="InterPro" id="IPR051820">
    <property type="entry name" value="FAD-binding_MO"/>
</dbReference>
<keyword evidence="3" id="KW-0560">Oxidoreductase</keyword>
<proteinExistence type="inferred from homology"/>
<dbReference type="PANTHER" id="PTHR43872">
    <property type="entry name" value="MONOOXYGENASE, PUTATIVE (AFU_ORTHOLOGUE AFUA_8G02570)-RELATED"/>
    <property type="match status" value="1"/>
</dbReference>
<evidence type="ECO:0000313" key="4">
    <source>
        <dbReference type="EMBL" id="MFF0007513.1"/>
    </source>
</evidence>
<dbReference type="RefSeq" id="WP_389832657.1">
    <property type="nucleotide sequence ID" value="NZ_JBIAJP010000010.1"/>
</dbReference>
<evidence type="ECO:0000256" key="2">
    <source>
        <dbReference type="ARBA" id="ARBA00010139"/>
    </source>
</evidence>
<sequence>MNVKSLPTGFPVDEPFAPRYSPWDQRLCVAPDGDLFKVISAGTASPA</sequence>
<reference evidence="4 5" key="1">
    <citation type="submission" date="2024-10" db="EMBL/GenBank/DDBJ databases">
        <title>The Natural Products Discovery Center: Release of the First 8490 Sequenced Strains for Exploring Actinobacteria Biosynthetic Diversity.</title>
        <authorList>
            <person name="Kalkreuter E."/>
            <person name="Kautsar S.A."/>
            <person name="Yang D."/>
            <person name="Bader C.D."/>
            <person name="Teijaro C.N."/>
            <person name="Fluegel L."/>
            <person name="Davis C.M."/>
            <person name="Simpson J.R."/>
            <person name="Lauterbach L."/>
            <person name="Steele A.D."/>
            <person name="Gui C."/>
            <person name="Meng S."/>
            <person name="Li G."/>
            <person name="Viehrig K."/>
            <person name="Ye F."/>
            <person name="Su P."/>
            <person name="Kiefer A.F."/>
            <person name="Nichols A."/>
            <person name="Cepeda A.J."/>
            <person name="Yan W."/>
            <person name="Fan B."/>
            <person name="Jiang Y."/>
            <person name="Adhikari A."/>
            <person name="Zheng C.-J."/>
            <person name="Schuster L."/>
            <person name="Cowan T.M."/>
            <person name="Smanski M.J."/>
            <person name="Chevrette M.G."/>
            <person name="De Carvalho L.P.S."/>
            <person name="Shen B."/>
        </authorList>
    </citation>
    <scope>NUCLEOTIDE SEQUENCE [LARGE SCALE GENOMIC DNA]</scope>
    <source>
        <strain evidence="4 5">NPDC005497</strain>
    </source>
</reference>
<dbReference type="Proteomes" id="UP001601422">
    <property type="component" value="Unassembled WGS sequence"/>
</dbReference>
<protein>
    <submittedName>
        <fullName evidence="4">Uncharacterized protein</fullName>
    </submittedName>
</protein>
<comment type="caution">
    <text evidence="4">The sequence shown here is derived from an EMBL/GenBank/DDBJ whole genome shotgun (WGS) entry which is preliminary data.</text>
</comment>
<dbReference type="EMBL" id="JBIAJP010000010">
    <property type="protein sequence ID" value="MFF0007513.1"/>
    <property type="molecule type" value="Genomic_DNA"/>
</dbReference>
<evidence type="ECO:0000256" key="3">
    <source>
        <dbReference type="ARBA" id="ARBA00023033"/>
    </source>
</evidence>
<gene>
    <name evidence="4" type="ORF">ACFYQT_29285</name>
</gene>
<organism evidence="4 5">
    <name type="scientific">Streptomyces tibetensis</name>
    <dbReference type="NCBI Taxonomy" id="2382123"/>
    <lineage>
        <taxon>Bacteria</taxon>
        <taxon>Bacillati</taxon>
        <taxon>Actinomycetota</taxon>
        <taxon>Actinomycetes</taxon>
        <taxon>Kitasatosporales</taxon>
        <taxon>Streptomycetaceae</taxon>
        <taxon>Streptomyces</taxon>
    </lineage>
</organism>
<dbReference type="PANTHER" id="PTHR43872:SF1">
    <property type="entry name" value="MONOOXYGENASE, PUTATIVE (AFU_ORTHOLOGUE AFUA_8G02570)-RELATED"/>
    <property type="match status" value="1"/>
</dbReference>
<accession>A0ABW6N453</accession>